<sequence>MLNFFKSLFGSRKPPENPKSIFIGLIGGVGDLVCAAPSVTALKKKFPDATIRFGVGNSFFKDVILGHPGIDSYESPFFYNVWKSRERRNMEREQYEKHDWVLLLDNASREWWKEGKHLVDIYQEKCGVQLERRQPEMYLNRRDEERAREFLQSKGIEDDDYLIVLSPETRSKKEMKEWPPERFDQLIEKIHAHKKVKFLNFVSEENPHPFNGTISAKGFPLRPSAAIIRRSSLFIGLDNGLTHIASCFDIKMLSIHIGFPVECSGPLSPRAVVVAHEPFSPPESITVEEVFNKVQQLIDS</sequence>
<dbReference type="Pfam" id="PF01075">
    <property type="entry name" value="Glyco_transf_9"/>
    <property type="match status" value="1"/>
</dbReference>
<dbReference type="CDD" id="cd03789">
    <property type="entry name" value="GT9_LPS_heptosyltransferase"/>
    <property type="match status" value="1"/>
</dbReference>
<dbReference type="InterPro" id="IPR051199">
    <property type="entry name" value="LPS_LOS_Heptosyltrfase"/>
</dbReference>
<dbReference type="GO" id="GO:0008713">
    <property type="term" value="F:ADP-heptose-lipopolysaccharide heptosyltransferase activity"/>
    <property type="evidence" value="ECO:0007669"/>
    <property type="project" value="TreeGrafter"/>
</dbReference>
<dbReference type="Proteomes" id="UP000594464">
    <property type="component" value="Chromosome"/>
</dbReference>
<evidence type="ECO:0000313" key="4">
    <source>
        <dbReference type="Proteomes" id="UP000594464"/>
    </source>
</evidence>
<reference evidence="4" key="1">
    <citation type="submission" date="2020-02" db="EMBL/GenBank/DDBJ databases">
        <title>Genomic and physiological characterization of two novel Nitrospinaceae genera.</title>
        <authorList>
            <person name="Mueller A.J."/>
            <person name="Jung M.-Y."/>
            <person name="Strachan C.R."/>
            <person name="Herbold C.W."/>
            <person name="Kirkegaard R.H."/>
            <person name="Daims H."/>
        </authorList>
    </citation>
    <scope>NUCLEOTIDE SEQUENCE [LARGE SCALE GENOMIC DNA]</scope>
</reference>
<evidence type="ECO:0000256" key="2">
    <source>
        <dbReference type="ARBA" id="ARBA00022679"/>
    </source>
</evidence>
<dbReference type="EMBL" id="CP048620">
    <property type="protein sequence ID" value="QPJ65198.1"/>
    <property type="molecule type" value="Genomic_DNA"/>
</dbReference>
<organism evidence="3 4">
    <name type="scientific">Candidatus Nitrohelix vancouverensis</name>
    <dbReference type="NCBI Taxonomy" id="2705534"/>
    <lineage>
        <taxon>Bacteria</taxon>
        <taxon>Pseudomonadati</taxon>
        <taxon>Nitrospinota/Tectimicrobiota group</taxon>
        <taxon>Nitrospinota</taxon>
        <taxon>Nitrospinia</taxon>
        <taxon>Nitrospinales</taxon>
        <taxon>Nitrospinaceae</taxon>
        <taxon>Candidatus Nitrohelix</taxon>
    </lineage>
</organism>
<evidence type="ECO:0000256" key="1">
    <source>
        <dbReference type="ARBA" id="ARBA00022676"/>
    </source>
</evidence>
<evidence type="ECO:0000313" key="3">
    <source>
        <dbReference type="EMBL" id="QPJ65198.1"/>
    </source>
</evidence>
<dbReference type="KEGG" id="nva:G3M78_07270"/>
<keyword evidence="2 3" id="KW-0808">Transferase</keyword>
<dbReference type="GO" id="GO:0009244">
    <property type="term" value="P:lipopolysaccharide core region biosynthetic process"/>
    <property type="evidence" value="ECO:0007669"/>
    <property type="project" value="TreeGrafter"/>
</dbReference>
<keyword evidence="1" id="KW-0328">Glycosyltransferase</keyword>
<gene>
    <name evidence="3" type="ORF">G3M78_07270</name>
</gene>
<dbReference type="SUPFAM" id="SSF53756">
    <property type="entry name" value="UDP-Glycosyltransferase/glycogen phosphorylase"/>
    <property type="match status" value="1"/>
</dbReference>
<dbReference type="GO" id="GO:0005829">
    <property type="term" value="C:cytosol"/>
    <property type="evidence" value="ECO:0007669"/>
    <property type="project" value="TreeGrafter"/>
</dbReference>
<dbReference type="Gene3D" id="3.40.50.2000">
    <property type="entry name" value="Glycogen Phosphorylase B"/>
    <property type="match status" value="2"/>
</dbReference>
<accession>A0A7T0C289</accession>
<proteinExistence type="predicted"/>
<dbReference type="PANTHER" id="PTHR30160">
    <property type="entry name" value="TETRAACYLDISACCHARIDE 4'-KINASE-RELATED"/>
    <property type="match status" value="1"/>
</dbReference>
<name>A0A7T0C289_9BACT</name>
<dbReference type="AlphaFoldDB" id="A0A7T0C289"/>
<dbReference type="InterPro" id="IPR002201">
    <property type="entry name" value="Glyco_trans_9"/>
</dbReference>
<protein>
    <submittedName>
        <fullName evidence="3">Glycosyltransferase family 9 protein</fullName>
    </submittedName>
</protein>